<accession>A0A4R6YF37</accession>
<protein>
    <submittedName>
        <fullName evidence="1">Uncharacterized protein</fullName>
    </submittedName>
</protein>
<dbReference type="Proteomes" id="UP000294958">
    <property type="component" value="Unassembled WGS sequence"/>
</dbReference>
<keyword evidence="2" id="KW-1185">Reference proteome</keyword>
<dbReference type="AlphaFoldDB" id="A0A4R6YF37"/>
<comment type="caution">
    <text evidence="1">The sequence shown here is derived from an EMBL/GenBank/DDBJ whole genome shotgun (WGS) entry which is preliminary data.</text>
</comment>
<proteinExistence type="predicted"/>
<sequence>MLRPRLLAFASIVVGLIGVNRPGALILSCSDLICSFTERRQVDIAPQGAPGSLIAALAFDFDNE</sequence>
<reference evidence="1 2" key="1">
    <citation type="submission" date="2019-03" db="EMBL/GenBank/DDBJ databases">
        <title>Genomic Encyclopedia of Type Strains, Phase IV (KMG-IV): sequencing the most valuable type-strain genomes for metagenomic binning, comparative biology and taxonomic classification.</title>
        <authorList>
            <person name="Goeker M."/>
        </authorList>
    </citation>
    <scope>NUCLEOTIDE SEQUENCE [LARGE SCALE GENOMIC DNA]</scope>
    <source>
        <strain evidence="1 2">DSM 11603</strain>
    </source>
</reference>
<dbReference type="EMBL" id="SNZF01000012">
    <property type="protein sequence ID" value="TDR34886.1"/>
    <property type="molecule type" value="Genomic_DNA"/>
</dbReference>
<evidence type="ECO:0000313" key="2">
    <source>
        <dbReference type="Proteomes" id="UP000294958"/>
    </source>
</evidence>
<organism evidence="1 2">
    <name type="scientific">Aquamicrobium defluvii</name>
    <dbReference type="NCBI Taxonomy" id="69279"/>
    <lineage>
        <taxon>Bacteria</taxon>
        <taxon>Pseudomonadati</taxon>
        <taxon>Pseudomonadota</taxon>
        <taxon>Alphaproteobacteria</taxon>
        <taxon>Hyphomicrobiales</taxon>
        <taxon>Phyllobacteriaceae</taxon>
        <taxon>Aquamicrobium</taxon>
    </lineage>
</organism>
<evidence type="ECO:0000313" key="1">
    <source>
        <dbReference type="EMBL" id="TDR34886.1"/>
    </source>
</evidence>
<gene>
    <name evidence="1" type="ORF">DES43_11298</name>
</gene>
<name>A0A4R6YF37_9HYPH</name>